<dbReference type="AlphaFoldDB" id="A0A857JE09"/>
<keyword evidence="2" id="KW-0238">DNA-binding</keyword>
<dbReference type="KEGG" id="pmes:FX988_00481"/>
<dbReference type="SMART" id="SM00419">
    <property type="entry name" value="HTH_CRP"/>
    <property type="match status" value="1"/>
</dbReference>
<name>A0A857JE09_9ALTE</name>
<dbReference type="SUPFAM" id="SSF51206">
    <property type="entry name" value="cAMP-binding domain-like"/>
    <property type="match status" value="1"/>
</dbReference>
<dbReference type="InterPro" id="IPR036388">
    <property type="entry name" value="WH-like_DNA-bd_sf"/>
</dbReference>
<dbReference type="Gene3D" id="2.60.120.10">
    <property type="entry name" value="Jelly Rolls"/>
    <property type="match status" value="1"/>
</dbReference>
<dbReference type="PROSITE" id="PS00042">
    <property type="entry name" value="HTH_CRP_1"/>
    <property type="match status" value="1"/>
</dbReference>
<dbReference type="CDD" id="cd00038">
    <property type="entry name" value="CAP_ED"/>
    <property type="match status" value="1"/>
</dbReference>
<dbReference type="InterPro" id="IPR050397">
    <property type="entry name" value="Env_Response_Regulators"/>
</dbReference>
<keyword evidence="3" id="KW-0804">Transcription</keyword>
<dbReference type="Pfam" id="PF00027">
    <property type="entry name" value="cNMP_binding"/>
    <property type="match status" value="1"/>
</dbReference>
<reference evidence="6 7" key="1">
    <citation type="submission" date="2019-12" db="EMBL/GenBank/DDBJ databases">
        <title>Genome sequencing and assembly of endphytes of Porphyra tenera.</title>
        <authorList>
            <person name="Park J.M."/>
            <person name="Shin R."/>
            <person name="Jo S.H."/>
        </authorList>
    </citation>
    <scope>NUCLEOTIDE SEQUENCE [LARGE SCALE GENOMIC DNA]</scope>
    <source>
        <strain evidence="6 7">GPM4</strain>
    </source>
</reference>
<proteinExistence type="predicted"/>
<dbReference type="PANTHER" id="PTHR24567:SF75">
    <property type="entry name" value="FUMARATE AND NITRATE REDUCTION REGULATORY PROTEIN"/>
    <property type="match status" value="1"/>
</dbReference>
<dbReference type="InterPro" id="IPR012318">
    <property type="entry name" value="HTH_CRP"/>
</dbReference>
<dbReference type="RefSeq" id="WP_160178170.1">
    <property type="nucleotide sequence ID" value="NZ_CP047656.1"/>
</dbReference>
<dbReference type="EMBL" id="CP047656">
    <property type="protein sequence ID" value="QHJ10269.1"/>
    <property type="molecule type" value="Genomic_DNA"/>
</dbReference>
<dbReference type="GO" id="GO:0003677">
    <property type="term" value="F:DNA binding"/>
    <property type="evidence" value="ECO:0007669"/>
    <property type="project" value="UniProtKB-KW"/>
</dbReference>
<dbReference type="InterPro" id="IPR018335">
    <property type="entry name" value="Tscrpt_reg_HTH_Crp-type_CS"/>
</dbReference>
<dbReference type="GO" id="GO:0003700">
    <property type="term" value="F:DNA-binding transcription factor activity"/>
    <property type="evidence" value="ECO:0007669"/>
    <property type="project" value="InterPro"/>
</dbReference>
<dbReference type="Gene3D" id="1.10.10.10">
    <property type="entry name" value="Winged helix-like DNA-binding domain superfamily/Winged helix DNA-binding domain"/>
    <property type="match status" value="1"/>
</dbReference>
<dbReference type="SUPFAM" id="SSF46785">
    <property type="entry name" value="Winged helix' DNA-binding domain"/>
    <property type="match status" value="1"/>
</dbReference>
<evidence type="ECO:0000259" key="4">
    <source>
        <dbReference type="PROSITE" id="PS50042"/>
    </source>
</evidence>
<dbReference type="InterPro" id="IPR018490">
    <property type="entry name" value="cNMP-bd_dom_sf"/>
</dbReference>
<feature type="domain" description="Cyclic nucleotide-binding" evidence="4">
    <location>
        <begin position="21"/>
        <end position="90"/>
    </location>
</feature>
<gene>
    <name evidence="6" type="ORF">FX988_00481</name>
</gene>
<keyword evidence="1" id="KW-0805">Transcription regulation</keyword>
<evidence type="ECO:0000313" key="6">
    <source>
        <dbReference type="EMBL" id="QHJ10269.1"/>
    </source>
</evidence>
<evidence type="ECO:0000256" key="1">
    <source>
        <dbReference type="ARBA" id="ARBA00023015"/>
    </source>
</evidence>
<dbReference type="PROSITE" id="PS51063">
    <property type="entry name" value="HTH_CRP_2"/>
    <property type="match status" value="1"/>
</dbReference>
<organism evidence="6 7">
    <name type="scientific">Paraglaciecola mesophila</name>
    <dbReference type="NCBI Taxonomy" id="197222"/>
    <lineage>
        <taxon>Bacteria</taxon>
        <taxon>Pseudomonadati</taxon>
        <taxon>Pseudomonadota</taxon>
        <taxon>Gammaproteobacteria</taxon>
        <taxon>Alteromonadales</taxon>
        <taxon>Alteromonadaceae</taxon>
        <taxon>Paraglaciecola</taxon>
    </lineage>
</organism>
<dbReference type="InterPro" id="IPR000595">
    <property type="entry name" value="cNMP-bd_dom"/>
</dbReference>
<dbReference type="FunFam" id="1.10.10.10:FF:000028">
    <property type="entry name" value="Fumarate/nitrate reduction transcriptional regulator Fnr"/>
    <property type="match status" value="1"/>
</dbReference>
<dbReference type="InterPro" id="IPR014710">
    <property type="entry name" value="RmlC-like_jellyroll"/>
</dbReference>
<dbReference type="InterPro" id="IPR036390">
    <property type="entry name" value="WH_DNA-bd_sf"/>
</dbReference>
<dbReference type="CDD" id="cd00092">
    <property type="entry name" value="HTH_CRP"/>
    <property type="match status" value="1"/>
</dbReference>
<evidence type="ECO:0000259" key="5">
    <source>
        <dbReference type="PROSITE" id="PS51063"/>
    </source>
</evidence>
<dbReference type="Proteomes" id="UP000464524">
    <property type="component" value="Chromosome"/>
</dbReference>
<evidence type="ECO:0000313" key="7">
    <source>
        <dbReference type="Proteomes" id="UP000464524"/>
    </source>
</evidence>
<dbReference type="Pfam" id="PF13545">
    <property type="entry name" value="HTH_Crp_2"/>
    <property type="match status" value="1"/>
</dbReference>
<accession>A0A857JE09</accession>
<feature type="domain" description="HTH crp-type" evidence="5">
    <location>
        <begin position="154"/>
        <end position="227"/>
    </location>
</feature>
<evidence type="ECO:0000256" key="3">
    <source>
        <dbReference type="ARBA" id="ARBA00023163"/>
    </source>
</evidence>
<dbReference type="OrthoDB" id="7643467at2"/>
<dbReference type="PROSITE" id="PS50042">
    <property type="entry name" value="CNMP_BINDING_3"/>
    <property type="match status" value="1"/>
</dbReference>
<protein>
    <submittedName>
        <fullName evidence="6">Fumarate and nitrate reduction regulatory protein</fullName>
    </submittedName>
</protein>
<keyword evidence="7" id="KW-1185">Reference proteome</keyword>
<evidence type="ECO:0000256" key="2">
    <source>
        <dbReference type="ARBA" id="ARBA00023125"/>
    </source>
</evidence>
<sequence>MSTSHCKSSPTCEYCALSRNCTENINSTSAMQKVQVLTHKIYHKGDTLFCAGNAFNALYIMRSGSAKASTMTFEADEQIVDFYFPGDLLGTDGFAHKLHAHNVTFLETSSVCYISLNAVNALVAHSEVGRQQLLSTMSLNTLNQQQQLMNVHSMTSIQRLTRFLLDLSLKLAKRGLSSQQLTLSMTRIDIANYLGMAIETVSRLLTSMQQQGLIHVQRRQITLLNMPEMNKICLSDPFSQTAGEYDVMQHAMLRSATEYPLSGTNM</sequence>
<dbReference type="PANTHER" id="PTHR24567">
    <property type="entry name" value="CRP FAMILY TRANSCRIPTIONAL REGULATORY PROTEIN"/>
    <property type="match status" value="1"/>
</dbReference>
<dbReference type="PRINTS" id="PR00034">
    <property type="entry name" value="HTHCRP"/>
</dbReference>
<dbReference type="GO" id="GO:0005829">
    <property type="term" value="C:cytosol"/>
    <property type="evidence" value="ECO:0007669"/>
    <property type="project" value="TreeGrafter"/>
</dbReference>